<gene>
    <name evidence="2" type="ORF">A4A49_35735</name>
</gene>
<evidence type="ECO:0000313" key="3">
    <source>
        <dbReference type="Proteomes" id="UP000187609"/>
    </source>
</evidence>
<protein>
    <submittedName>
        <fullName evidence="2">Uncharacterized protein</fullName>
    </submittedName>
</protein>
<keyword evidence="3" id="KW-1185">Reference proteome</keyword>
<dbReference type="Proteomes" id="UP000187609">
    <property type="component" value="Unassembled WGS sequence"/>
</dbReference>
<evidence type="ECO:0000313" key="2">
    <source>
        <dbReference type="EMBL" id="OIT08588.1"/>
    </source>
</evidence>
<reference evidence="2" key="1">
    <citation type="submission" date="2016-11" db="EMBL/GenBank/DDBJ databases">
        <title>The genome of Nicotiana attenuata.</title>
        <authorList>
            <person name="Xu S."/>
            <person name="Brockmoeller T."/>
            <person name="Gaquerel E."/>
            <person name="Navarro A."/>
            <person name="Kuhl H."/>
            <person name="Gase K."/>
            <person name="Ling Z."/>
            <person name="Zhou W."/>
            <person name="Kreitzer C."/>
            <person name="Stanke M."/>
            <person name="Tang H."/>
            <person name="Lyons E."/>
            <person name="Pandey P."/>
            <person name="Pandey S.P."/>
            <person name="Timmermann B."/>
            <person name="Baldwin I.T."/>
        </authorList>
    </citation>
    <scope>NUCLEOTIDE SEQUENCE [LARGE SCALE GENOMIC DNA]</scope>
    <source>
        <strain evidence="2">UT</strain>
    </source>
</reference>
<sequence>MSLRKNPGVIDAEVKRAADVPATTALARLHMDVNTPLQTNTKDGRGMEAAGDRAAVEPADKSAVAVLGLEKAGEEPVAATMKATGDRPAGAQ</sequence>
<name>A0A1J6IWD6_NICAT</name>
<dbReference type="AlphaFoldDB" id="A0A1J6IWD6"/>
<organism evidence="2 3">
    <name type="scientific">Nicotiana attenuata</name>
    <name type="common">Coyote tobacco</name>
    <dbReference type="NCBI Taxonomy" id="49451"/>
    <lineage>
        <taxon>Eukaryota</taxon>
        <taxon>Viridiplantae</taxon>
        <taxon>Streptophyta</taxon>
        <taxon>Embryophyta</taxon>
        <taxon>Tracheophyta</taxon>
        <taxon>Spermatophyta</taxon>
        <taxon>Magnoliopsida</taxon>
        <taxon>eudicotyledons</taxon>
        <taxon>Gunneridae</taxon>
        <taxon>Pentapetalae</taxon>
        <taxon>asterids</taxon>
        <taxon>lamiids</taxon>
        <taxon>Solanales</taxon>
        <taxon>Solanaceae</taxon>
        <taxon>Nicotianoideae</taxon>
        <taxon>Nicotianeae</taxon>
        <taxon>Nicotiana</taxon>
    </lineage>
</organism>
<feature type="region of interest" description="Disordered" evidence="1">
    <location>
        <begin position="36"/>
        <end position="56"/>
    </location>
</feature>
<evidence type="ECO:0000256" key="1">
    <source>
        <dbReference type="SAM" id="MobiDB-lite"/>
    </source>
</evidence>
<proteinExistence type="predicted"/>
<dbReference type="Gramene" id="OIT08588">
    <property type="protein sequence ID" value="OIT08588"/>
    <property type="gene ID" value="A4A49_35735"/>
</dbReference>
<comment type="caution">
    <text evidence="2">The sequence shown here is derived from an EMBL/GenBank/DDBJ whole genome shotgun (WGS) entry which is preliminary data.</text>
</comment>
<feature type="compositionally biased region" description="Basic and acidic residues" evidence="1">
    <location>
        <begin position="42"/>
        <end position="56"/>
    </location>
</feature>
<dbReference type="EMBL" id="MJEQ01037183">
    <property type="protein sequence ID" value="OIT08588.1"/>
    <property type="molecule type" value="Genomic_DNA"/>
</dbReference>
<accession>A0A1J6IWD6</accession>